<evidence type="ECO:0000256" key="2">
    <source>
        <dbReference type="SAM" id="Phobius"/>
    </source>
</evidence>
<organism evidence="3 4">
    <name type="scientific">Pandoraea pnomenusa</name>
    <dbReference type="NCBI Taxonomy" id="93220"/>
    <lineage>
        <taxon>Bacteria</taxon>
        <taxon>Pseudomonadati</taxon>
        <taxon>Pseudomonadota</taxon>
        <taxon>Betaproteobacteria</taxon>
        <taxon>Burkholderiales</taxon>
        <taxon>Burkholderiaceae</taxon>
        <taxon>Pandoraea</taxon>
    </lineage>
</organism>
<name>A0A379KDD4_9BURK</name>
<sequence>MRVRAMQGDTVSAICWRYFGRTQGLVEATLAANPGLADSARSCPTATSSNYPTNPHRPRKRRATVGLTMTEPVTTNATVATAGVAVLSLFPGVDAAVVMGAFAGAGVFVLASDDLAPLKRLAFFLISFVAGCLSRAWLPT</sequence>
<feature type="region of interest" description="Disordered" evidence="1">
    <location>
        <begin position="40"/>
        <end position="59"/>
    </location>
</feature>
<feature type="transmembrane region" description="Helical" evidence="2">
    <location>
        <begin position="121"/>
        <end position="138"/>
    </location>
</feature>
<protein>
    <submittedName>
        <fullName evidence="3">Phage Tail Protein X</fullName>
    </submittedName>
</protein>
<evidence type="ECO:0000256" key="1">
    <source>
        <dbReference type="SAM" id="MobiDB-lite"/>
    </source>
</evidence>
<dbReference type="EMBL" id="UGSG01000003">
    <property type="protein sequence ID" value="SUD65900.1"/>
    <property type="molecule type" value="Genomic_DNA"/>
</dbReference>
<evidence type="ECO:0000313" key="4">
    <source>
        <dbReference type="Proteomes" id="UP000254573"/>
    </source>
</evidence>
<keyword evidence="2" id="KW-0812">Transmembrane</keyword>
<feature type="transmembrane region" description="Helical" evidence="2">
    <location>
        <begin position="79"/>
        <end position="109"/>
    </location>
</feature>
<dbReference type="Pfam" id="PF05489">
    <property type="entry name" value="Phage_tail_X"/>
    <property type="match status" value="1"/>
</dbReference>
<keyword evidence="2" id="KW-0472">Membrane</keyword>
<reference evidence="3 4" key="1">
    <citation type="submission" date="2018-06" db="EMBL/GenBank/DDBJ databases">
        <authorList>
            <consortium name="Pathogen Informatics"/>
            <person name="Doyle S."/>
        </authorList>
    </citation>
    <scope>NUCLEOTIDE SEQUENCE [LARGE SCALE GENOMIC DNA]</scope>
    <source>
        <strain evidence="3 4">NCTC13160</strain>
    </source>
</reference>
<gene>
    <name evidence="3" type="ORF">NCTC13160_04998</name>
</gene>
<dbReference type="Proteomes" id="UP000254573">
    <property type="component" value="Unassembled WGS sequence"/>
</dbReference>
<proteinExistence type="predicted"/>
<dbReference type="InterPro" id="IPR008861">
    <property type="entry name" value="GpX-like"/>
</dbReference>
<evidence type="ECO:0000313" key="3">
    <source>
        <dbReference type="EMBL" id="SUD65900.1"/>
    </source>
</evidence>
<dbReference type="Pfam" id="PF16931">
    <property type="entry name" value="Phage_holin_8"/>
    <property type="match status" value="1"/>
</dbReference>
<keyword evidence="2" id="KW-1133">Transmembrane helix</keyword>
<dbReference type="AlphaFoldDB" id="A0A379KDD4"/>
<dbReference type="InterPro" id="IPR032637">
    <property type="entry name" value="Phage_holin-like"/>
</dbReference>
<feature type="compositionally biased region" description="Polar residues" evidence="1">
    <location>
        <begin position="42"/>
        <end position="53"/>
    </location>
</feature>
<accession>A0A379KDD4</accession>